<keyword evidence="3" id="KW-0547">Nucleotide-binding</keyword>
<comment type="caution">
    <text evidence="5">The sequence shown here is derived from an EMBL/GenBank/DDBJ whole genome shotgun (WGS) entry which is preliminary data.</text>
</comment>
<dbReference type="CDD" id="cd03255">
    <property type="entry name" value="ABC_MJ0796_LolCDE_FtsE"/>
    <property type="match status" value="1"/>
</dbReference>
<dbReference type="PROSITE" id="PS50893">
    <property type="entry name" value="ABC_TRANSPORTER_2"/>
    <property type="match status" value="1"/>
</dbReference>
<reference evidence="6" key="1">
    <citation type="submission" date="2015-07" db="EMBL/GenBank/DDBJ databases">
        <title>Fjat-10053 dsm26.</title>
        <authorList>
            <person name="Liu B."/>
            <person name="Wang J."/>
            <person name="Zhu Y."/>
            <person name="Liu G."/>
            <person name="Chen Q."/>
            <person name="Chen Z."/>
            <person name="Lan J."/>
            <person name="Che J."/>
            <person name="Ge C."/>
            <person name="Shi H."/>
            <person name="Pan Z."/>
            <person name="Liu X."/>
        </authorList>
    </citation>
    <scope>NUCLEOTIDE SEQUENCE [LARGE SCALE GENOMIC DNA]</scope>
    <source>
        <strain evidence="6">DSM 26</strain>
    </source>
</reference>
<keyword evidence="4" id="KW-0067">ATP-binding</keyword>
<dbReference type="InterPro" id="IPR017871">
    <property type="entry name" value="ABC_transporter-like_CS"/>
</dbReference>
<dbReference type="GO" id="GO:0016887">
    <property type="term" value="F:ATP hydrolysis activity"/>
    <property type="evidence" value="ECO:0007669"/>
    <property type="project" value="InterPro"/>
</dbReference>
<dbReference type="InterPro" id="IPR017911">
    <property type="entry name" value="MacB-like_ATP-bd"/>
</dbReference>
<evidence type="ECO:0000256" key="3">
    <source>
        <dbReference type="ARBA" id="ARBA00022741"/>
    </source>
</evidence>
<dbReference type="GeneID" id="66872217"/>
<evidence type="ECO:0000313" key="5">
    <source>
        <dbReference type="EMBL" id="KNE19175.1"/>
    </source>
</evidence>
<dbReference type="FunFam" id="3.40.50.300:FF:000032">
    <property type="entry name" value="Export ABC transporter ATP-binding protein"/>
    <property type="match status" value="1"/>
</dbReference>
<evidence type="ECO:0000256" key="1">
    <source>
        <dbReference type="ARBA" id="ARBA00005417"/>
    </source>
</evidence>
<comment type="similarity">
    <text evidence="1">Belongs to the ABC transporter superfamily.</text>
</comment>
<gene>
    <name evidence="5" type="ORF">AFK71_11565</name>
</gene>
<dbReference type="RefSeq" id="WP_050351682.1">
    <property type="nucleotide sequence ID" value="NZ_CP073011.1"/>
</dbReference>
<dbReference type="Pfam" id="PF00005">
    <property type="entry name" value="ABC_tran"/>
    <property type="match status" value="1"/>
</dbReference>
<dbReference type="PROSITE" id="PS00211">
    <property type="entry name" value="ABC_TRANSPORTER_1"/>
    <property type="match status" value="1"/>
</dbReference>
<dbReference type="Proteomes" id="UP000036780">
    <property type="component" value="Unassembled WGS sequence"/>
</dbReference>
<dbReference type="SMART" id="SM00382">
    <property type="entry name" value="AAA"/>
    <property type="match status" value="1"/>
</dbReference>
<dbReference type="InterPro" id="IPR003593">
    <property type="entry name" value="AAA+_ATPase"/>
</dbReference>
<dbReference type="PANTHER" id="PTHR42798:SF2">
    <property type="entry name" value="ABC TRANSPORTER ATP-BINDING PROTEIN MG467-RELATED"/>
    <property type="match status" value="1"/>
</dbReference>
<evidence type="ECO:0000313" key="6">
    <source>
        <dbReference type="Proteomes" id="UP000036780"/>
    </source>
</evidence>
<dbReference type="AlphaFoldDB" id="A0A0L0QKL4"/>
<proteinExistence type="inferred from homology"/>
<keyword evidence="2" id="KW-0813">Transport</keyword>
<dbReference type="PANTHER" id="PTHR42798">
    <property type="entry name" value="LIPOPROTEIN-RELEASING SYSTEM ATP-BINDING PROTEIN LOLD"/>
    <property type="match status" value="1"/>
</dbReference>
<dbReference type="PATRIC" id="fig|1473.5.peg.853"/>
<dbReference type="GO" id="GO:0098796">
    <property type="term" value="C:membrane protein complex"/>
    <property type="evidence" value="ECO:0007669"/>
    <property type="project" value="UniProtKB-ARBA"/>
</dbReference>
<dbReference type="EMBL" id="LGTO01000007">
    <property type="protein sequence ID" value="KNE19175.1"/>
    <property type="molecule type" value="Genomic_DNA"/>
</dbReference>
<dbReference type="InterPro" id="IPR027417">
    <property type="entry name" value="P-loop_NTPase"/>
</dbReference>
<name>A0A0L0QKL4_VIRPA</name>
<dbReference type="SUPFAM" id="SSF52540">
    <property type="entry name" value="P-loop containing nucleoside triphosphate hydrolases"/>
    <property type="match status" value="1"/>
</dbReference>
<organism evidence="5 6">
    <name type="scientific">Virgibacillus pantothenticus</name>
    <dbReference type="NCBI Taxonomy" id="1473"/>
    <lineage>
        <taxon>Bacteria</taxon>
        <taxon>Bacillati</taxon>
        <taxon>Bacillota</taxon>
        <taxon>Bacilli</taxon>
        <taxon>Bacillales</taxon>
        <taxon>Bacillaceae</taxon>
        <taxon>Virgibacillus</taxon>
    </lineage>
</organism>
<dbReference type="Gene3D" id="3.40.50.300">
    <property type="entry name" value="P-loop containing nucleotide triphosphate hydrolases"/>
    <property type="match status" value="1"/>
</dbReference>
<dbReference type="InterPro" id="IPR003439">
    <property type="entry name" value="ABC_transporter-like_ATP-bd"/>
</dbReference>
<keyword evidence="6" id="KW-1185">Reference proteome</keyword>
<sequence length="233" mass="26015">MSFVEVKNIIKDYYSGDITTRALNDISFSLEEGTFNVILGPSGSGKTTLLNMLGGMDTLTSGTISIQKQTISSMKEYELTNYRRRYVGFVFQFYNIIPSLNAFENVQLVEKMSPDSFDPLEILKSVGLGHRLKSFPQNLSGGELQRVSIARAICKNPEILLCDEPTGALDSKTGGKILQLLKDMSLKYRKTVIIVTHNASIAEVADSVIRIKDGYLDSINFNDRPKKISEIEW</sequence>
<dbReference type="GO" id="GO:0005524">
    <property type="term" value="F:ATP binding"/>
    <property type="evidence" value="ECO:0007669"/>
    <property type="project" value="UniProtKB-KW"/>
</dbReference>
<accession>A0A0L0QKL4</accession>
<dbReference type="OrthoDB" id="9791546at2"/>
<evidence type="ECO:0000256" key="2">
    <source>
        <dbReference type="ARBA" id="ARBA00022448"/>
    </source>
</evidence>
<dbReference type="GO" id="GO:0022857">
    <property type="term" value="F:transmembrane transporter activity"/>
    <property type="evidence" value="ECO:0007669"/>
    <property type="project" value="UniProtKB-ARBA"/>
</dbReference>
<protein>
    <submittedName>
        <fullName evidence="5">Uncharacterized protein</fullName>
    </submittedName>
</protein>
<evidence type="ECO:0000256" key="4">
    <source>
        <dbReference type="ARBA" id="ARBA00022840"/>
    </source>
</evidence>